<name>A0A4Q0A1Z1_9FUNG</name>
<dbReference type="InterPro" id="IPR011598">
    <property type="entry name" value="bHLH_dom"/>
</dbReference>
<dbReference type="AlphaFoldDB" id="A0A4Q0A1Z1"/>
<feature type="non-terminal residue" evidence="2">
    <location>
        <position position="1"/>
    </location>
</feature>
<feature type="domain" description="BHLH" evidence="1">
    <location>
        <begin position="7"/>
        <end position="55"/>
    </location>
</feature>
<sequence>SEEWMRIRRENHKEVERRRRETINAGIEELVLLIPNPPKNKGRILRHAAEYIRLLKQSEATNVEKWTLEKLLTEQAINELSAQVDMLKAQNE</sequence>
<proteinExistence type="predicted"/>
<keyword evidence="3" id="KW-1185">Reference proteome</keyword>
<organism evidence="2 3">
    <name type="scientific">Dimargaris cristalligena</name>
    <dbReference type="NCBI Taxonomy" id="215637"/>
    <lineage>
        <taxon>Eukaryota</taxon>
        <taxon>Fungi</taxon>
        <taxon>Fungi incertae sedis</taxon>
        <taxon>Zoopagomycota</taxon>
        <taxon>Kickxellomycotina</taxon>
        <taxon>Dimargaritomycetes</taxon>
        <taxon>Dimargaritales</taxon>
        <taxon>Dimargaritaceae</taxon>
        <taxon>Dimargaris</taxon>
    </lineage>
</organism>
<protein>
    <recommendedName>
        <fullName evidence="1">BHLH domain-containing protein</fullName>
    </recommendedName>
</protein>
<evidence type="ECO:0000313" key="3">
    <source>
        <dbReference type="Proteomes" id="UP000268162"/>
    </source>
</evidence>
<dbReference type="PANTHER" id="PTHR47787">
    <property type="entry name" value="CENTROMERE-BINDING PROTEIN 1"/>
    <property type="match status" value="1"/>
</dbReference>
<dbReference type="Gene3D" id="4.10.280.10">
    <property type="entry name" value="Helix-loop-helix DNA-binding domain"/>
    <property type="match status" value="1"/>
</dbReference>
<dbReference type="EMBL" id="ML002223">
    <property type="protein sequence ID" value="RKP40146.1"/>
    <property type="molecule type" value="Genomic_DNA"/>
</dbReference>
<dbReference type="SMART" id="SM00353">
    <property type="entry name" value="HLH"/>
    <property type="match status" value="1"/>
</dbReference>
<dbReference type="Pfam" id="PF00010">
    <property type="entry name" value="HLH"/>
    <property type="match status" value="1"/>
</dbReference>
<dbReference type="GO" id="GO:0003700">
    <property type="term" value="F:DNA-binding transcription factor activity"/>
    <property type="evidence" value="ECO:0007669"/>
    <property type="project" value="TreeGrafter"/>
</dbReference>
<dbReference type="SUPFAM" id="SSF47459">
    <property type="entry name" value="HLH, helix-loop-helix DNA-binding domain"/>
    <property type="match status" value="1"/>
</dbReference>
<dbReference type="GO" id="GO:0005634">
    <property type="term" value="C:nucleus"/>
    <property type="evidence" value="ECO:0007669"/>
    <property type="project" value="TreeGrafter"/>
</dbReference>
<gene>
    <name evidence="2" type="ORF">BJ085DRAFT_8574</name>
</gene>
<dbReference type="STRING" id="215637.A0A4Q0A1Z1"/>
<dbReference type="Proteomes" id="UP000268162">
    <property type="component" value="Unassembled WGS sequence"/>
</dbReference>
<feature type="non-terminal residue" evidence="2">
    <location>
        <position position="92"/>
    </location>
</feature>
<reference evidence="3" key="1">
    <citation type="journal article" date="2018" name="Nat. Microbiol.">
        <title>Leveraging single-cell genomics to expand the fungal tree of life.</title>
        <authorList>
            <person name="Ahrendt S.R."/>
            <person name="Quandt C.A."/>
            <person name="Ciobanu D."/>
            <person name="Clum A."/>
            <person name="Salamov A."/>
            <person name="Andreopoulos B."/>
            <person name="Cheng J.F."/>
            <person name="Woyke T."/>
            <person name="Pelin A."/>
            <person name="Henrissat B."/>
            <person name="Reynolds N.K."/>
            <person name="Benny G.L."/>
            <person name="Smith M.E."/>
            <person name="James T.Y."/>
            <person name="Grigoriev I.V."/>
        </authorList>
    </citation>
    <scope>NUCLEOTIDE SEQUENCE [LARGE SCALE GENOMIC DNA]</scope>
    <source>
        <strain evidence="3">RSA 468</strain>
    </source>
</reference>
<evidence type="ECO:0000313" key="2">
    <source>
        <dbReference type="EMBL" id="RKP40146.1"/>
    </source>
</evidence>
<accession>A0A4Q0A1Z1</accession>
<dbReference type="InterPro" id="IPR036638">
    <property type="entry name" value="HLH_DNA-bd_sf"/>
</dbReference>
<evidence type="ECO:0000259" key="1">
    <source>
        <dbReference type="PROSITE" id="PS50888"/>
    </source>
</evidence>
<dbReference type="PROSITE" id="PS50888">
    <property type="entry name" value="BHLH"/>
    <property type="match status" value="1"/>
</dbReference>
<dbReference type="GO" id="GO:0046983">
    <property type="term" value="F:protein dimerization activity"/>
    <property type="evidence" value="ECO:0007669"/>
    <property type="project" value="InterPro"/>
</dbReference>
<dbReference type="PANTHER" id="PTHR47787:SF1">
    <property type="entry name" value="CENTROMERE-BINDING PROTEIN 1"/>
    <property type="match status" value="1"/>
</dbReference>